<evidence type="ECO:0000313" key="2">
    <source>
        <dbReference type="Proteomes" id="UP000753802"/>
    </source>
</evidence>
<accession>A0ABW9ZYG2</accession>
<dbReference type="NCBIfam" id="TIGR04131">
    <property type="entry name" value="Bac_Flav_CTERM"/>
    <property type="match status" value="1"/>
</dbReference>
<gene>
    <name evidence="1" type="ORF">GWC95_19420</name>
</gene>
<dbReference type="RefSeq" id="WP_161820361.1">
    <property type="nucleotide sequence ID" value="NZ_JAACJS010000015.1"/>
</dbReference>
<evidence type="ECO:0000313" key="1">
    <source>
        <dbReference type="EMBL" id="NCI52104.1"/>
    </source>
</evidence>
<dbReference type="Proteomes" id="UP000753802">
    <property type="component" value="Unassembled WGS sequence"/>
</dbReference>
<dbReference type="EMBL" id="JAACJS010000015">
    <property type="protein sequence ID" value="NCI52104.1"/>
    <property type="molecule type" value="Genomic_DNA"/>
</dbReference>
<protein>
    <submittedName>
        <fullName evidence="1">Gliding motility-associated C-terminal domain-containing protein</fullName>
    </submittedName>
</protein>
<dbReference type="Pfam" id="PF13585">
    <property type="entry name" value="CHU_C"/>
    <property type="match status" value="1"/>
</dbReference>
<keyword evidence="2" id="KW-1185">Reference proteome</keyword>
<name>A0ABW9ZYG2_9BACT</name>
<comment type="caution">
    <text evidence="1">The sequence shown here is derived from an EMBL/GenBank/DDBJ whole genome shotgun (WGS) entry which is preliminary data.</text>
</comment>
<dbReference type="InterPro" id="IPR026341">
    <property type="entry name" value="T9SS_type_B"/>
</dbReference>
<reference evidence="1 2" key="1">
    <citation type="submission" date="2020-01" db="EMBL/GenBank/DDBJ databases">
        <title>Genome analysis.</title>
        <authorList>
            <person name="Wu S."/>
            <person name="Wang G."/>
        </authorList>
    </citation>
    <scope>NUCLEOTIDE SEQUENCE [LARGE SCALE GENOMIC DNA]</scope>
    <source>
        <strain evidence="1 2">SYL130</strain>
    </source>
</reference>
<proteinExistence type="predicted"/>
<organism evidence="1 2">
    <name type="scientific">Sediminibacterium roseum</name>
    <dbReference type="NCBI Taxonomy" id="1978412"/>
    <lineage>
        <taxon>Bacteria</taxon>
        <taxon>Pseudomonadati</taxon>
        <taxon>Bacteroidota</taxon>
        <taxon>Chitinophagia</taxon>
        <taxon>Chitinophagales</taxon>
        <taxon>Chitinophagaceae</taxon>
        <taxon>Sediminibacterium</taxon>
    </lineage>
</organism>
<sequence>MFLLCIGSGAYAQGCPENIGFELGNFKNWETSLGRVDSARGPLLSPGFDAGRHTLYKNKGENLVDQYGNFPVNCPNGSGGSIKLGNNVGGALAEGISYTFTIPYDKKTFSLIYYYAVVMQNPPHSASEQPKFTAKVFNVTQGKYIDCSSFEYIAQAGLPGFEFSPVDQTILYKDWTPVTIKLSNYAGMTIRLEFVTNDCTRGGHFGYAYVDVDENCLSPIKGNIVCQYDTALNLTAPYGFQGYRWFTSDFSKVLSTTNTYSNPVIPPDNTEFAVELMPYPDQGCADTVFTKIHYSTESIVINEPKGIIASCYNDGVELLPLVENRGNSPGLTYSFYADPALTIHVFTEEALRKSGTYYIKGLNQDGCFDTKKVDIKINPTPTYQTLNNGHPIYRPEVLDLSAVLNSNGNTVTYWADIEATVPIAKPTSITKDGTYYLKVTTAEGCSVITSITASFINPPPKIPNAFSPNGDGINDTWEIPELIYYPDAILTIYTRSGQPVFRSIGYGKWDGKHNGTDLPVGTYYYVLQLSKNLPPLGAGVTIIR</sequence>